<keyword evidence="2" id="KW-1133">Transmembrane helix</keyword>
<feature type="transmembrane region" description="Helical" evidence="2">
    <location>
        <begin position="60"/>
        <end position="80"/>
    </location>
</feature>
<keyword evidence="2" id="KW-0472">Membrane</keyword>
<feature type="compositionally biased region" description="Low complexity" evidence="1">
    <location>
        <begin position="93"/>
        <end position="108"/>
    </location>
</feature>
<sequence>MTHQPPQTPPSGYGAPLPSYPGAPVAPQNGPTPPTGLPGQGGGPGFTPPPPPPPRRRTGLILTVVLVAVVLLAGGGYLAWSQLGGGDDTEARQGQGQSQGGEQNQGQGQSQGQGEGKAENNSKGLATPKVVKSGPAALRYDAKATAQMYPPEKRKPALYPELKGLTQTDSVYLAQNQPSVTLGVHTGAGVVSDPAQRVKAAFGPNKMAVAPKDFDLQDPDAKGAVLRCGVADGGGDYIPLCVWADSTSVGDVTGLDGATSRSLKKIDLKTLAQQTSDLRKAMQGGSAG</sequence>
<dbReference type="Proteomes" id="UP000194225">
    <property type="component" value="Unassembled WGS sequence"/>
</dbReference>
<evidence type="ECO:0000313" key="4">
    <source>
        <dbReference type="Proteomes" id="UP000194225"/>
    </source>
</evidence>
<evidence type="ECO:0000313" key="3">
    <source>
        <dbReference type="EMBL" id="OSY45381.1"/>
    </source>
</evidence>
<feature type="region of interest" description="Disordered" evidence="1">
    <location>
        <begin position="86"/>
        <end position="132"/>
    </location>
</feature>
<feature type="region of interest" description="Disordered" evidence="1">
    <location>
        <begin position="1"/>
        <end position="57"/>
    </location>
</feature>
<accession>A0ABX3XYC1</accession>
<dbReference type="EMBL" id="MIGA01000018">
    <property type="protein sequence ID" value="OSY45381.1"/>
    <property type="molecule type" value="Genomic_DNA"/>
</dbReference>
<proteinExistence type="predicted"/>
<gene>
    <name evidence="3" type="ORF">BG653_03132</name>
</gene>
<evidence type="ECO:0000256" key="2">
    <source>
        <dbReference type="SAM" id="Phobius"/>
    </source>
</evidence>
<dbReference type="RefSeq" id="WP_143658876.1">
    <property type="nucleotide sequence ID" value="NZ_BAABSS010000015.1"/>
</dbReference>
<reference evidence="3 4" key="1">
    <citation type="submission" date="2016-09" db="EMBL/GenBank/DDBJ databases">
        <title>Streptomyces platensis DSM40041, a candidate organism with high potential of specific P450 cytochromes.</title>
        <authorList>
            <person name="Grumaz C."/>
            <person name="Vainshtein Y."/>
            <person name="Kirstahler P."/>
            <person name="Sohn K."/>
        </authorList>
    </citation>
    <scope>NUCLEOTIDE SEQUENCE [LARGE SCALE GENOMIC DNA]</scope>
    <source>
        <strain evidence="3 4">DSM 40041</strain>
    </source>
</reference>
<protein>
    <submittedName>
        <fullName evidence="3">Uncharacterized protein</fullName>
    </submittedName>
</protein>
<evidence type="ECO:0000256" key="1">
    <source>
        <dbReference type="SAM" id="MobiDB-lite"/>
    </source>
</evidence>
<organism evidence="3 4">
    <name type="scientific">Streptomyces platensis</name>
    <dbReference type="NCBI Taxonomy" id="58346"/>
    <lineage>
        <taxon>Bacteria</taxon>
        <taxon>Bacillati</taxon>
        <taxon>Actinomycetota</taxon>
        <taxon>Actinomycetes</taxon>
        <taxon>Kitasatosporales</taxon>
        <taxon>Streptomycetaceae</taxon>
        <taxon>Streptomyces</taxon>
    </lineage>
</organism>
<keyword evidence="4" id="KW-1185">Reference proteome</keyword>
<dbReference type="GeneID" id="90928110"/>
<keyword evidence="2" id="KW-0812">Transmembrane</keyword>
<comment type="caution">
    <text evidence="3">The sequence shown here is derived from an EMBL/GenBank/DDBJ whole genome shotgun (WGS) entry which is preliminary data.</text>
</comment>
<name>A0ABX3XYC1_STRPT</name>